<keyword evidence="3" id="KW-1185">Reference proteome</keyword>
<keyword evidence="1" id="KW-1133">Transmembrane helix</keyword>
<organism evidence="2 3">
    <name type="scientific">Methanorbis furvi</name>
    <dbReference type="NCBI Taxonomy" id="3028299"/>
    <lineage>
        <taxon>Archaea</taxon>
        <taxon>Methanobacteriati</taxon>
        <taxon>Methanobacteriota</taxon>
        <taxon>Stenosarchaea group</taxon>
        <taxon>Methanomicrobia</taxon>
        <taxon>Methanomicrobiales</taxon>
        <taxon>Methanocorpusculaceae</taxon>
        <taxon>Methanorbis</taxon>
    </lineage>
</organism>
<dbReference type="Proteomes" id="UP001273136">
    <property type="component" value="Unassembled WGS sequence"/>
</dbReference>
<reference evidence="2" key="1">
    <citation type="submission" date="2023-06" db="EMBL/GenBank/DDBJ databases">
        <title>Genome sequence of Methancorpusculaceae sp. Ag1.</title>
        <authorList>
            <person name="Protasov E."/>
            <person name="Platt K."/>
            <person name="Poehlein A."/>
            <person name="Daniel R."/>
            <person name="Brune A."/>
        </authorList>
    </citation>
    <scope>NUCLEOTIDE SEQUENCE</scope>
    <source>
        <strain evidence="2">Ag1</strain>
    </source>
</reference>
<dbReference type="AlphaFoldDB" id="A0AAE4MCC7"/>
<keyword evidence="1" id="KW-0472">Membrane</keyword>
<comment type="caution">
    <text evidence="2">The sequence shown here is derived from an EMBL/GenBank/DDBJ whole genome shotgun (WGS) entry which is preliminary data.</text>
</comment>
<name>A0AAE4MCC7_9EURY</name>
<accession>A0AAE4MCC7</accession>
<dbReference type="PROSITE" id="PS51257">
    <property type="entry name" value="PROKAR_LIPOPROTEIN"/>
    <property type="match status" value="1"/>
</dbReference>
<evidence type="ECO:0000313" key="3">
    <source>
        <dbReference type="Proteomes" id="UP001273136"/>
    </source>
</evidence>
<protein>
    <submittedName>
        <fullName evidence="2">Uncharacterized protein</fullName>
    </submittedName>
</protein>
<evidence type="ECO:0000256" key="1">
    <source>
        <dbReference type="SAM" id="Phobius"/>
    </source>
</evidence>
<dbReference type="RefSeq" id="WP_338094012.1">
    <property type="nucleotide sequence ID" value="NZ_JAWDKA010000004.1"/>
</dbReference>
<sequence>MTSSKKSSTLLIIVIVILVAACCIACVWLLDQSPASQPGFSTTSPTPTPSGNLVPDISQVPFAIDGHTTILPSMNTDSWDFTKEYGRVTMPEGAKDVVFLTFDKPVASFDEVIALDFTIYGEPYHRILKKESFGHDPSIVTYRGRITMSDAASDFWITFGPGNLVQTDFLWNSSSIELTPIQSRSFTENTTHPLHVAVRQPGWDERMQDPEFANDPWVKWVMEERQKYDDDPNYQPEYYWELYLVNSNGMEKDPGSTIVQFTEEDFLKVPELRGLMKNPKGKVRLSQKTYSEDFYLQHVSSKFSGTFANPAFIEIDGKYYRLGSTTGMFTPWDP</sequence>
<feature type="transmembrane region" description="Helical" evidence="1">
    <location>
        <begin position="9"/>
        <end position="30"/>
    </location>
</feature>
<proteinExistence type="predicted"/>
<dbReference type="EMBL" id="JAWDKA010000004">
    <property type="protein sequence ID" value="MDV0441609.1"/>
    <property type="molecule type" value="Genomic_DNA"/>
</dbReference>
<gene>
    <name evidence="2" type="ORF">McpAg1_08170</name>
</gene>
<keyword evidence="1" id="KW-0812">Transmembrane</keyword>
<evidence type="ECO:0000313" key="2">
    <source>
        <dbReference type="EMBL" id="MDV0441609.1"/>
    </source>
</evidence>